<evidence type="ECO:0000313" key="4">
    <source>
        <dbReference type="Proteomes" id="UP000823922"/>
    </source>
</evidence>
<reference evidence="3" key="2">
    <citation type="submission" date="2021-04" db="EMBL/GenBank/DDBJ databases">
        <authorList>
            <person name="Gilroy R."/>
        </authorList>
    </citation>
    <scope>NUCLEOTIDE SEQUENCE</scope>
    <source>
        <strain evidence="3">ChiBcec1-1630</strain>
    </source>
</reference>
<dbReference type="Pfam" id="PF11288">
    <property type="entry name" value="DUF3089"/>
    <property type="match status" value="1"/>
</dbReference>
<dbReference type="Proteomes" id="UP000823922">
    <property type="component" value="Unassembled WGS sequence"/>
</dbReference>
<evidence type="ECO:0000256" key="2">
    <source>
        <dbReference type="SAM" id="SignalP"/>
    </source>
</evidence>
<comment type="caution">
    <text evidence="3">The sequence shown here is derived from an EMBL/GenBank/DDBJ whole genome shotgun (WGS) entry which is preliminary data.</text>
</comment>
<dbReference type="EMBL" id="DWVS01000312">
    <property type="protein sequence ID" value="HJC88755.1"/>
    <property type="molecule type" value="Genomic_DNA"/>
</dbReference>
<feature type="signal peptide" evidence="2">
    <location>
        <begin position="1"/>
        <end position="29"/>
    </location>
</feature>
<accession>A0A9D2TTP1</accession>
<dbReference type="PROSITE" id="PS51257">
    <property type="entry name" value="PROKAR_LIPOPROTEIN"/>
    <property type="match status" value="1"/>
</dbReference>
<evidence type="ECO:0000313" key="3">
    <source>
        <dbReference type="EMBL" id="HJC88755.1"/>
    </source>
</evidence>
<reference evidence="3" key="1">
    <citation type="journal article" date="2021" name="PeerJ">
        <title>Extensive microbial diversity within the chicken gut microbiome revealed by metagenomics and culture.</title>
        <authorList>
            <person name="Gilroy R."/>
            <person name="Ravi A."/>
            <person name="Getino M."/>
            <person name="Pursley I."/>
            <person name="Horton D.L."/>
            <person name="Alikhan N.F."/>
            <person name="Baker D."/>
            <person name="Gharbi K."/>
            <person name="Hall N."/>
            <person name="Watson M."/>
            <person name="Adriaenssens E.M."/>
            <person name="Foster-Nyarko E."/>
            <person name="Jarju S."/>
            <person name="Secka A."/>
            <person name="Antonio M."/>
            <person name="Oren A."/>
            <person name="Chaudhuri R.R."/>
            <person name="La Ragione R."/>
            <person name="Hildebrand F."/>
            <person name="Pallen M.J."/>
        </authorList>
    </citation>
    <scope>NUCLEOTIDE SEQUENCE</scope>
    <source>
        <strain evidence="3">ChiBcec1-1630</strain>
    </source>
</reference>
<dbReference type="InterPro" id="IPR029058">
    <property type="entry name" value="AB_hydrolase_fold"/>
</dbReference>
<proteinExistence type="predicted"/>
<feature type="chain" id="PRO_5039434292" evidence="2">
    <location>
        <begin position="30"/>
        <end position="391"/>
    </location>
</feature>
<name>A0A9D2TTP1_9FIRM</name>
<feature type="region of interest" description="Disordered" evidence="1">
    <location>
        <begin position="35"/>
        <end position="93"/>
    </location>
</feature>
<gene>
    <name evidence="3" type="ORF">H9926_12155</name>
</gene>
<feature type="compositionally biased region" description="Low complexity" evidence="1">
    <location>
        <begin position="35"/>
        <end position="53"/>
    </location>
</feature>
<evidence type="ECO:0000256" key="1">
    <source>
        <dbReference type="SAM" id="MobiDB-lite"/>
    </source>
</evidence>
<feature type="compositionally biased region" description="Low complexity" evidence="1">
    <location>
        <begin position="60"/>
        <end position="93"/>
    </location>
</feature>
<sequence>MKRRNQHSLPYFLLALLLSLSLAAGCSPAAGNTAATTEASVETESVTSETAVSETDESDTAASETAAAETVSETETVQTDTAETAEASAEAAPDYSDAANWAYLETEDTEKAADVFFICPSVYGGSDDACNMSLSDMDTKESFVGAINMEKGIYDADSRFFSPYYRQIGLNVYEMPEADREPYLETAYADVRDAFLYYMENYNEGRPIVLAGFSQGADMCLRLMKDLFDDEALADQLVACYAIGWRITQEDLDEYPHLKVAFGENDTGVIVSFNSEAEDINDSLMIPEGTKTYAINPLNWKTDSTPADKSLNQGACFTDYSGEITSEIPELTGAYIDETRGALKVPDVSPEDYPAGLSIFTDGIYHLYDYQFFYRNLQENVQTRIDAFTSA</sequence>
<organism evidence="3 4">
    <name type="scientific">Candidatus Eisenbergiella intestinigallinarum</name>
    <dbReference type="NCBI Taxonomy" id="2838549"/>
    <lineage>
        <taxon>Bacteria</taxon>
        <taxon>Bacillati</taxon>
        <taxon>Bacillota</taxon>
        <taxon>Clostridia</taxon>
        <taxon>Lachnospirales</taxon>
        <taxon>Lachnospiraceae</taxon>
        <taxon>Eisenbergiella</taxon>
    </lineage>
</organism>
<dbReference type="SUPFAM" id="SSF53474">
    <property type="entry name" value="alpha/beta-Hydrolases"/>
    <property type="match status" value="1"/>
</dbReference>
<dbReference type="InterPro" id="IPR021440">
    <property type="entry name" value="DUF3089"/>
</dbReference>
<dbReference type="AlphaFoldDB" id="A0A9D2TTP1"/>
<protein>
    <submittedName>
        <fullName evidence="3">DUF3089 domain-containing protein</fullName>
    </submittedName>
</protein>
<dbReference type="Gene3D" id="3.40.50.1820">
    <property type="entry name" value="alpha/beta hydrolase"/>
    <property type="match status" value="1"/>
</dbReference>
<keyword evidence="2" id="KW-0732">Signal</keyword>